<name>A0AB35XKY1_9ACTN</name>
<accession>A0AB35XKY1</accession>
<reference evidence="1" key="1">
    <citation type="submission" date="2024-02" db="EMBL/GenBank/DDBJ databases">
        <title>Bacterial skin colonization with Propionibacterium avidum as a risk factor for Periprosthetic Joint Infections - a single-center prospective study.</title>
        <authorList>
            <person name="Achermann Y."/>
        </authorList>
    </citation>
    <scope>NUCLEOTIDE SEQUENCE</scope>
    <source>
        <strain evidence="1">PAVI-2017310195</strain>
    </source>
</reference>
<evidence type="ECO:0000313" key="2">
    <source>
        <dbReference type="Proteomes" id="UP001309299"/>
    </source>
</evidence>
<evidence type="ECO:0008006" key="3">
    <source>
        <dbReference type="Google" id="ProtNLM"/>
    </source>
</evidence>
<evidence type="ECO:0000313" key="1">
    <source>
        <dbReference type="EMBL" id="MEH1547681.1"/>
    </source>
</evidence>
<dbReference type="RefSeq" id="WP_016665677.1">
    <property type="nucleotide sequence ID" value="NZ_CABKSM010000001.1"/>
</dbReference>
<dbReference type="EMBL" id="JBAKUA010000026">
    <property type="protein sequence ID" value="MEH1547681.1"/>
    <property type="molecule type" value="Genomic_DNA"/>
</dbReference>
<comment type="caution">
    <text evidence="1">The sequence shown here is derived from an EMBL/GenBank/DDBJ whole genome shotgun (WGS) entry which is preliminary data.</text>
</comment>
<organism evidence="1 2">
    <name type="scientific">Cutibacterium avidum</name>
    <dbReference type="NCBI Taxonomy" id="33010"/>
    <lineage>
        <taxon>Bacteria</taxon>
        <taxon>Bacillati</taxon>
        <taxon>Actinomycetota</taxon>
        <taxon>Actinomycetes</taxon>
        <taxon>Propionibacteriales</taxon>
        <taxon>Propionibacteriaceae</taxon>
        <taxon>Cutibacterium</taxon>
    </lineage>
</organism>
<gene>
    <name evidence="1" type="ORF">V7F78_11900</name>
</gene>
<proteinExistence type="predicted"/>
<protein>
    <recommendedName>
        <fullName evidence="3">DNA-binding protein</fullName>
    </recommendedName>
</protein>
<dbReference type="AlphaFoldDB" id="A0AB35XKY1"/>
<sequence length="109" mass="12192">MNATPVASVVHDDPYTEDLAAASERTTYDKDYLRKLARSGKLHGVQKKNRRWHFRPEDLDALVAPKVVTAESEQERLLEEFIRMAPRFSPARKARIAAALAGSSAEEVA</sequence>
<dbReference type="Proteomes" id="UP001309299">
    <property type="component" value="Unassembled WGS sequence"/>
</dbReference>